<protein>
    <submittedName>
        <fullName evidence="2">Putative transcriptional regulator</fullName>
    </submittedName>
</protein>
<dbReference type="KEGG" id="mhz:Metho_0701"/>
<dbReference type="OrthoDB" id="9141at2157"/>
<proteinExistence type="predicted"/>
<accession>L0KXZ5</accession>
<evidence type="ECO:0000259" key="1">
    <source>
        <dbReference type="Pfam" id="PF01978"/>
    </source>
</evidence>
<dbReference type="AlphaFoldDB" id="L0KXZ5"/>
<dbReference type="HOGENOM" id="CLU_140786_1_0_2"/>
<dbReference type="InterPro" id="IPR036390">
    <property type="entry name" value="WH_DNA-bd_sf"/>
</dbReference>
<evidence type="ECO:0000313" key="2">
    <source>
        <dbReference type="EMBL" id="AGB48953.1"/>
    </source>
</evidence>
<dbReference type="STRING" id="867904.Metho_0701"/>
<dbReference type="SUPFAM" id="SSF46785">
    <property type="entry name" value="Winged helix' DNA-binding domain"/>
    <property type="match status" value="1"/>
</dbReference>
<reference evidence="3" key="1">
    <citation type="submission" date="2012-02" db="EMBL/GenBank/DDBJ databases">
        <title>Complete sequence of chromosome of Methanomethylovorans hollandica DSM 15978.</title>
        <authorList>
            <person name="Lucas S."/>
            <person name="Copeland A."/>
            <person name="Lapidus A."/>
            <person name="Glavina del Rio T."/>
            <person name="Dalin E."/>
            <person name="Tice H."/>
            <person name="Bruce D."/>
            <person name="Goodwin L."/>
            <person name="Pitluck S."/>
            <person name="Peters L."/>
            <person name="Mikhailova N."/>
            <person name="Held B."/>
            <person name="Kyrpides N."/>
            <person name="Mavromatis K."/>
            <person name="Ivanova N."/>
            <person name="Brettin T."/>
            <person name="Detter J.C."/>
            <person name="Han C."/>
            <person name="Larimer F."/>
            <person name="Land M."/>
            <person name="Hauser L."/>
            <person name="Markowitz V."/>
            <person name="Cheng J.-F."/>
            <person name="Hugenholtz P."/>
            <person name="Woyke T."/>
            <person name="Wu D."/>
            <person name="Spring S."/>
            <person name="Schroeder M."/>
            <person name="Brambilla E."/>
            <person name="Klenk H.-P."/>
            <person name="Eisen J.A."/>
        </authorList>
    </citation>
    <scope>NUCLEOTIDE SEQUENCE [LARGE SCALE GENOMIC DNA]</scope>
    <source>
        <strain evidence="3">DSM 15978 / NBRC 107637 / DMS1</strain>
    </source>
</reference>
<dbReference type="Gene3D" id="1.10.10.10">
    <property type="entry name" value="Winged helix-like DNA-binding domain superfamily/Winged helix DNA-binding domain"/>
    <property type="match status" value="1"/>
</dbReference>
<dbReference type="Pfam" id="PF01978">
    <property type="entry name" value="TrmB"/>
    <property type="match status" value="1"/>
</dbReference>
<sequence length="127" mass="14672">MAGSIHEMLRANCKCDDVAKCVLGLKNLDLLAYKKLFELGPMTAEELGDLLQRERSTAYRSLQNLIAVGLVYRETRSIKIGGYYYEYVAIPPAHFKQMLKQNMTDWYTKMDKLLDDFENEILFPVPE</sequence>
<keyword evidence="3" id="KW-1185">Reference proteome</keyword>
<feature type="domain" description="Transcription regulator TrmB N-terminal" evidence="1">
    <location>
        <begin position="22"/>
        <end position="92"/>
    </location>
</feature>
<evidence type="ECO:0000313" key="3">
    <source>
        <dbReference type="Proteomes" id="UP000010866"/>
    </source>
</evidence>
<name>L0KXZ5_METHD</name>
<dbReference type="InterPro" id="IPR002831">
    <property type="entry name" value="Tscrpt_reg_TrmB_N"/>
</dbReference>
<dbReference type="EMBL" id="CP003362">
    <property type="protein sequence ID" value="AGB48953.1"/>
    <property type="molecule type" value="Genomic_DNA"/>
</dbReference>
<dbReference type="Proteomes" id="UP000010866">
    <property type="component" value="Chromosome"/>
</dbReference>
<organism evidence="2 3">
    <name type="scientific">Methanomethylovorans hollandica (strain DSM 15978 / NBRC 107637 / DMS1)</name>
    <dbReference type="NCBI Taxonomy" id="867904"/>
    <lineage>
        <taxon>Archaea</taxon>
        <taxon>Methanobacteriati</taxon>
        <taxon>Methanobacteriota</taxon>
        <taxon>Stenosarchaea group</taxon>
        <taxon>Methanomicrobia</taxon>
        <taxon>Methanosarcinales</taxon>
        <taxon>Methanosarcinaceae</taxon>
        <taxon>Methanomethylovorans</taxon>
    </lineage>
</organism>
<dbReference type="InterPro" id="IPR036388">
    <property type="entry name" value="WH-like_DNA-bd_sf"/>
</dbReference>
<gene>
    <name evidence="2" type="ordered locus">Metho_0701</name>
</gene>
<dbReference type="GeneID" id="14407914"/>
<dbReference type="RefSeq" id="WP_015324121.1">
    <property type="nucleotide sequence ID" value="NC_019977.1"/>
</dbReference>